<protein>
    <submittedName>
        <fullName evidence="1">Uncharacterized protein</fullName>
    </submittedName>
</protein>
<proteinExistence type="predicted"/>
<evidence type="ECO:0000313" key="2">
    <source>
        <dbReference type="Proteomes" id="UP000290767"/>
    </source>
</evidence>
<accession>A0A4Q1TUE7</accession>
<name>A0A4Q1TUE7_RHILE</name>
<organism evidence="1 2">
    <name type="scientific">Rhizobium leguminosarum</name>
    <dbReference type="NCBI Taxonomy" id="384"/>
    <lineage>
        <taxon>Bacteria</taxon>
        <taxon>Pseudomonadati</taxon>
        <taxon>Pseudomonadota</taxon>
        <taxon>Alphaproteobacteria</taxon>
        <taxon>Hyphomicrobiales</taxon>
        <taxon>Rhizobiaceae</taxon>
        <taxon>Rhizobium/Agrobacterium group</taxon>
        <taxon>Rhizobium</taxon>
    </lineage>
</organism>
<reference evidence="1 2" key="1">
    <citation type="submission" date="2017-03" db="EMBL/GenBank/DDBJ databases">
        <authorList>
            <person name="Safronova V.I."/>
            <person name="Sazanova A.L."/>
            <person name="Chirak E.R."/>
        </authorList>
    </citation>
    <scope>NUCLEOTIDE SEQUENCE [LARGE SCALE GENOMIC DNA]</scope>
    <source>
        <strain evidence="1 2">Tri-43</strain>
    </source>
</reference>
<evidence type="ECO:0000313" key="1">
    <source>
        <dbReference type="EMBL" id="RXT22512.1"/>
    </source>
</evidence>
<gene>
    <name evidence="1" type="ORF">B5P46_21795</name>
</gene>
<dbReference type="EMBL" id="MZMU01000013">
    <property type="protein sequence ID" value="RXT22512.1"/>
    <property type="molecule type" value="Genomic_DNA"/>
</dbReference>
<dbReference type="Proteomes" id="UP000290767">
    <property type="component" value="Unassembled WGS sequence"/>
</dbReference>
<comment type="caution">
    <text evidence="1">The sequence shown here is derived from an EMBL/GenBank/DDBJ whole genome shotgun (WGS) entry which is preliminary data.</text>
</comment>
<sequence length="90" mass="10149">MHCLVAALSRHHRRIARLCLLETSTLALLCRPANCGRHERQSEVFMHCAKVSRRFHLWTLIILDRSEMPSLVKIILDETTGAPPAYAAGS</sequence>
<dbReference type="AlphaFoldDB" id="A0A4Q1TUE7"/>